<evidence type="ECO:0000313" key="2">
    <source>
        <dbReference type="EMBL" id="CBY23172.1"/>
    </source>
</evidence>
<proteinExistence type="predicted"/>
<dbReference type="Proteomes" id="UP000001307">
    <property type="component" value="Unassembled WGS sequence"/>
</dbReference>
<dbReference type="AlphaFoldDB" id="E4X074"/>
<feature type="compositionally biased region" description="Polar residues" evidence="1">
    <location>
        <begin position="1"/>
        <end position="19"/>
    </location>
</feature>
<feature type="region of interest" description="Disordered" evidence="1">
    <location>
        <begin position="1"/>
        <end position="81"/>
    </location>
</feature>
<evidence type="ECO:0000256" key="1">
    <source>
        <dbReference type="SAM" id="MobiDB-lite"/>
    </source>
</evidence>
<gene>
    <name evidence="2" type="ORF">GSOID_T00015105001</name>
</gene>
<dbReference type="EMBL" id="FN653020">
    <property type="protein sequence ID" value="CBY23172.1"/>
    <property type="molecule type" value="Genomic_DNA"/>
</dbReference>
<evidence type="ECO:0000313" key="3">
    <source>
        <dbReference type="Proteomes" id="UP000001307"/>
    </source>
</evidence>
<sequence>MSQSDNSPPLQNLPAQQVYNLKFLPYQPSNQRPAKQQKTKRREKDSGSDENPPNKVRSRSSMEPPAVPSPQSRMKNYYGKTRTTIASSVSQGNIQLLNSRRLHSKGRRFHF</sequence>
<name>E4X074_OIKDI</name>
<organism evidence="2">
    <name type="scientific">Oikopleura dioica</name>
    <name type="common">Tunicate</name>
    <dbReference type="NCBI Taxonomy" id="34765"/>
    <lineage>
        <taxon>Eukaryota</taxon>
        <taxon>Metazoa</taxon>
        <taxon>Chordata</taxon>
        <taxon>Tunicata</taxon>
        <taxon>Appendicularia</taxon>
        <taxon>Copelata</taxon>
        <taxon>Oikopleuridae</taxon>
        <taxon>Oikopleura</taxon>
    </lineage>
</organism>
<keyword evidence="3" id="KW-1185">Reference proteome</keyword>
<reference evidence="2" key="1">
    <citation type="journal article" date="2010" name="Science">
        <title>Plasticity of animal genome architecture unmasked by rapid evolution of a pelagic tunicate.</title>
        <authorList>
            <person name="Denoeud F."/>
            <person name="Henriet S."/>
            <person name="Mungpakdee S."/>
            <person name="Aury J.M."/>
            <person name="Da Silva C."/>
            <person name="Brinkmann H."/>
            <person name="Mikhaleva J."/>
            <person name="Olsen L.C."/>
            <person name="Jubin C."/>
            <person name="Canestro C."/>
            <person name="Bouquet J.M."/>
            <person name="Danks G."/>
            <person name="Poulain J."/>
            <person name="Campsteijn C."/>
            <person name="Adamski M."/>
            <person name="Cross I."/>
            <person name="Yadetie F."/>
            <person name="Muffato M."/>
            <person name="Louis A."/>
            <person name="Butcher S."/>
            <person name="Tsagkogeorga G."/>
            <person name="Konrad A."/>
            <person name="Singh S."/>
            <person name="Jensen M.F."/>
            <person name="Cong E.H."/>
            <person name="Eikeseth-Otteraa H."/>
            <person name="Noel B."/>
            <person name="Anthouard V."/>
            <person name="Porcel B.M."/>
            <person name="Kachouri-Lafond R."/>
            <person name="Nishino A."/>
            <person name="Ugolini M."/>
            <person name="Chourrout P."/>
            <person name="Nishida H."/>
            <person name="Aasland R."/>
            <person name="Huzurbazar S."/>
            <person name="Westhof E."/>
            <person name="Delsuc F."/>
            <person name="Lehrach H."/>
            <person name="Reinhardt R."/>
            <person name="Weissenbach J."/>
            <person name="Roy S.W."/>
            <person name="Artiguenave F."/>
            <person name="Postlethwait J.H."/>
            <person name="Manak J.R."/>
            <person name="Thompson E.M."/>
            <person name="Jaillon O."/>
            <person name="Du Pasquier L."/>
            <person name="Boudinot P."/>
            <person name="Liberles D.A."/>
            <person name="Volff J.N."/>
            <person name="Philippe H."/>
            <person name="Lenhard B."/>
            <person name="Roest Crollius H."/>
            <person name="Wincker P."/>
            <person name="Chourrout D."/>
        </authorList>
    </citation>
    <scope>NUCLEOTIDE SEQUENCE [LARGE SCALE GENOMIC DNA]</scope>
</reference>
<protein>
    <submittedName>
        <fullName evidence="2">Uncharacterized protein</fullName>
    </submittedName>
</protein>
<dbReference type="InParanoid" id="E4X074"/>
<accession>E4X074</accession>